<dbReference type="GO" id="GO:1902201">
    <property type="term" value="P:negative regulation of bacterial-type flagellum-dependent cell motility"/>
    <property type="evidence" value="ECO:0007669"/>
    <property type="project" value="TreeGrafter"/>
</dbReference>
<dbReference type="Pfam" id="PF00990">
    <property type="entry name" value="GGDEF"/>
    <property type="match status" value="1"/>
</dbReference>
<gene>
    <name evidence="6" type="ORF">EYF70_17150</name>
    <name evidence="5" type="ORF">GCM10007387_26760</name>
</gene>
<feature type="transmembrane region" description="Helical" evidence="3">
    <location>
        <begin position="223"/>
        <end position="245"/>
    </location>
</feature>
<keyword evidence="3" id="KW-0472">Membrane</keyword>
<dbReference type="EMBL" id="CP036401">
    <property type="protein sequence ID" value="QBI02374.1"/>
    <property type="molecule type" value="Genomic_DNA"/>
</dbReference>
<dbReference type="PANTHER" id="PTHR45138">
    <property type="entry name" value="REGULATORY COMPONENTS OF SENSORY TRANSDUCTION SYSTEM"/>
    <property type="match status" value="1"/>
</dbReference>
<organism evidence="5 8">
    <name type="scientific">Pseudoduganella albidiflava</name>
    <dbReference type="NCBI Taxonomy" id="321983"/>
    <lineage>
        <taxon>Bacteria</taxon>
        <taxon>Pseudomonadati</taxon>
        <taxon>Pseudomonadota</taxon>
        <taxon>Betaproteobacteria</taxon>
        <taxon>Burkholderiales</taxon>
        <taxon>Oxalobacteraceae</taxon>
        <taxon>Telluria group</taxon>
        <taxon>Pseudoduganella</taxon>
    </lineage>
</organism>
<dbReference type="GO" id="GO:0052621">
    <property type="term" value="F:diguanylate cyclase activity"/>
    <property type="evidence" value="ECO:0007669"/>
    <property type="project" value="UniProtKB-EC"/>
</dbReference>
<dbReference type="EMBL" id="BMWV01000005">
    <property type="protein sequence ID" value="GGY43338.1"/>
    <property type="molecule type" value="Genomic_DNA"/>
</dbReference>
<evidence type="ECO:0000256" key="2">
    <source>
        <dbReference type="ARBA" id="ARBA00034247"/>
    </source>
</evidence>
<proteinExistence type="predicted"/>
<evidence type="ECO:0000313" key="5">
    <source>
        <dbReference type="EMBL" id="GGY43338.1"/>
    </source>
</evidence>
<reference evidence="6 7" key="2">
    <citation type="submission" date="2019-02" db="EMBL/GenBank/DDBJ databases">
        <title>Draft Genome Sequences of Six Type Strains of the Genus Massilia.</title>
        <authorList>
            <person name="Miess H."/>
            <person name="Frediansyhah A."/>
            <person name="Gross H."/>
        </authorList>
    </citation>
    <scope>NUCLEOTIDE SEQUENCE [LARGE SCALE GENOMIC DNA]</scope>
    <source>
        <strain evidence="6 7">DSM 17472</strain>
    </source>
</reference>
<dbReference type="InterPro" id="IPR050469">
    <property type="entry name" value="Diguanylate_Cyclase"/>
</dbReference>
<dbReference type="PROSITE" id="PS50887">
    <property type="entry name" value="GGDEF"/>
    <property type="match status" value="1"/>
</dbReference>
<keyword evidence="7" id="KW-1185">Reference proteome</keyword>
<feature type="domain" description="GGDEF" evidence="4">
    <location>
        <begin position="306"/>
        <end position="435"/>
    </location>
</feature>
<accession>A0A411X099</accession>
<dbReference type="GO" id="GO:0005886">
    <property type="term" value="C:plasma membrane"/>
    <property type="evidence" value="ECO:0007669"/>
    <property type="project" value="TreeGrafter"/>
</dbReference>
<evidence type="ECO:0000313" key="6">
    <source>
        <dbReference type="EMBL" id="QBI02374.1"/>
    </source>
</evidence>
<name>A0A411X099_9BURK</name>
<dbReference type="FunFam" id="3.30.70.270:FF:000001">
    <property type="entry name" value="Diguanylate cyclase domain protein"/>
    <property type="match status" value="1"/>
</dbReference>
<protein>
    <recommendedName>
        <fullName evidence="1">diguanylate cyclase</fullName>
        <ecNumber evidence="1">2.7.7.65</ecNumber>
    </recommendedName>
</protein>
<keyword evidence="3" id="KW-1133">Transmembrane helix</keyword>
<dbReference type="PANTHER" id="PTHR45138:SF9">
    <property type="entry name" value="DIGUANYLATE CYCLASE DGCM-RELATED"/>
    <property type="match status" value="1"/>
</dbReference>
<dbReference type="GO" id="GO:0043709">
    <property type="term" value="P:cell adhesion involved in single-species biofilm formation"/>
    <property type="evidence" value="ECO:0007669"/>
    <property type="project" value="TreeGrafter"/>
</dbReference>
<dbReference type="Proteomes" id="UP000628442">
    <property type="component" value="Unassembled WGS sequence"/>
</dbReference>
<dbReference type="InterPro" id="IPR029787">
    <property type="entry name" value="Nucleotide_cyclase"/>
</dbReference>
<dbReference type="Proteomes" id="UP000292307">
    <property type="component" value="Chromosome"/>
</dbReference>
<dbReference type="Gene3D" id="3.30.70.270">
    <property type="match status" value="1"/>
</dbReference>
<evidence type="ECO:0000256" key="1">
    <source>
        <dbReference type="ARBA" id="ARBA00012528"/>
    </source>
</evidence>
<feature type="transmembrane region" description="Helical" evidence="3">
    <location>
        <begin position="12"/>
        <end position="33"/>
    </location>
</feature>
<evidence type="ECO:0000259" key="4">
    <source>
        <dbReference type="PROSITE" id="PS50887"/>
    </source>
</evidence>
<keyword evidence="3" id="KW-0812">Transmembrane</keyword>
<dbReference type="InterPro" id="IPR000160">
    <property type="entry name" value="GGDEF_dom"/>
</dbReference>
<sequence>MRMTPYARLQRWLLYAAMVLVVGTPGLLVWHHLGMTRVLELAAGSGFPVTPVDDRGDGGTSTAKLVKGGPGIVLDCDVRKDTYQWPYCGYHFELGLGENGIDLSGFHSMTVDVTDAAPGKHGMRAYFRQFERGFSRVGEWQSQKVNEIEFMLPPDGVATVPLELLRTAPWWVSAREVPLLMTGVRIDNTTAIELYTGSREAPGLHRLTLKSLRLEGKWISQNALLLAIVVAWMLLGTMWLAARLLEYRAKLHSSKARVAALKVVNRALELETQELAGQAFTDSLTGALNRNGMREWLMVDDQARRECMGLIVVDLDHFKRINDGHGHAVGDEVLSRFAREMRARLRAEDRLVRWGGEEFLVLRRGASVDETLALAERLRGAMADIAWPSGLRVTASFGVTGTHEGEDIGVALHRADQALYIAKKNGRNRAECARDAQQAVDHGVAS</sequence>
<dbReference type="CDD" id="cd01949">
    <property type="entry name" value="GGDEF"/>
    <property type="match status" value="1"/>
</dbReference>
<dbReference type="EC" id="2.7.7.65" evidence="1"/>
<dbReference type="NCBIfam" id="TIGR00254">
    <property type="entry name" value="GGDEF"/>
    <property type="match status" value="1"/>
</dbReference>
<dbReference type="AlphaFoldDB" id="A0A411X099"/>
<comment type="catalytic activity">
    <reaction evidence="2">
        <text>2 GTP = 3',3'-c-di-GMP + 2 diphosphate</text>
        <dbReference type="Rhea" id="RHEA:24898"/>
        <dbReference type="ChEBI" id="CHEBI:33019"/>
        <dbReference type="ChEBI" id="CHEBI:37565"/>
        <dbReference type="ChEBI" id="CHEBI:58805"/>
        <dbReference type="EC" id="2.7.7.65"/>
    </reaction>
</comment>
<evidence type="ECO:0000313" key="8">
    <source>
        <dbReference type="Proteomes" id="UP000628442"/>
    </source>
</evidence>
<dbReference type="OrthoDB" id="9813903at2"/>
<reference evidence="5" key="1">
    <citation type="journal article" date="2014" name="Int. J. Syst. Evol. Microbiol.">
        <title>Complete genome sequence of Corynebacterium casei LMG S-19264T (=DSM 44701T), isolated from a smear-ripened cheese.</title>
        <authorList>
            <consortium name="US DOE Joint Genome Institute (JGI-PGF)"/>
            <person name="Walter F."/>
            <person name="Albersmeier A."/>
            <person name="Kalinowski J."/>
            <person name="Ruckert C."/>
        </authorList>
    </citation>
    <scope>NUCLEOTIDE SEQUENCE</scope>
    <source>
        <strain evidence="5">KCTC 12343</strain>
    </source>
</reference>
<evidence type="ECO:0000313" key="7">
    <source>
        <dbReference type="Proteomes" id="UP000292307"/>
    </source>
</evidence>
<dbReference type="SUPFAM" id="SSF55073">
    <property type="entry name" value="Nucleotide cyclase"/>
    <property type="match status" value="1"/>
</dbReference>
<dbReference type="InterPro" id="IPR043128">
    <property type="entry name" value="Rev_trsase/Diguanyl_cyclase"/>
</dbReference>
<dbReference type="SMART" id="SM00267">
    <property type="entry name" value="GGDEF"/>
    <property type="match status" value="1"/>
</dbReference>
<evidence type="ECO:0000256" key="3">
    <source>
        <dbReference type="SAM" id="Phobius"/>
    </source>
</evidence>
<reference evidence="5" key="3">
    <citation type="submission" date="2022-12" db="EMBL/GenBank/DDBJ databases">
        <authorList>
            <person name="Sun Q."/>
            <person name="Kim S."/>
        </authorList>
    </citation>
    <scope>NUCLEOTIDE SEQUENCE</scope>
    <source>
        <strain evidence="5">KCTC 12343</strain>
    </source>
</reference>